<evidence type="ECO:0000256" key="1">
    <source>
        <dbReference type="ARBA" id="ARBA00005091"/>
    </source>
</evidence>
<evidence type="ECO:0000256" key="8">
    <source>
        <dbReference type="ARBA" id="ARBA00047838"/>
    </source>
</evidence>
<dbReference type="GO" id="GO:0005737">
    <property type="term" value="C:cytoplasm"/>
    <property type="evidence" value="ECO:0007669"/>
    <property type="project" value="UniProtKB-SubCell"/>
</dbReference>
<keyword evidence="4 10" id="KW-0378">Hydrolase</keyword>
<keyword evidence="6 10" id="KW-0368">Histidine biosynthesis</keyword>
<accession>A0A7J3IA00</accession>
<comment type="function">
    <text evidence="10">IGPS catalyzes the conversion of PRFAR and glutamine to IGP, AICAR and glutamate. The HisH subunit catalyzes the hydrolysis of glutamine to glutamate and ammonia as part of the synthesis of IGP and AICAR. The resulting ammonia molecule is channeled to the active site of HisF.</text>
</comment>
<dbReference type="AlphaFoldDB" id="A0A7J3IA00"/>
<dbReference type="SUPFAM" id="SSF52317">
    <property type="entry name" value="Class I glutamine amidotransferase-like"/>
    <property type="match status" value="1"/>
</dbReference>
<comment type="pathway">
    <text evidence="1 10">Amino-acid biosynthesis; L-histidine biosynthesis; L-histidine from 5-phospho-alpha-D-ribose 1-diphosphate: step 5/9.</text>
</comment>
<evidence type="ECO:0000256" key="10">
    <source>
        <dbReference type="HAMAP-Rule" id="MF_00278"/>
    </source>
</evidence>
<dbReference type="EC" id="4.3.2.10" evidence="10"/>
<dbReference type="InterPro" id="IPR017926">
    <property type="entry name" value="GATASE"/>
</dbReference>
<evidence type="ECO:0000256" key="7">
    <source>
        <dbReference type="ARBA" id="ARBA00023239"/>
    </source>
</evidence>
<dbReference type="GO" id="GO:0000105">
    <property type="term" value="P:L-histidine biosynthetic process"/>
    <property type="evidence" value="ECO:0007669"/>
    <property type="project" value="UniProtKB-UniRule"/>
</dbReference>
<dbReference type="InterPro" id="IPR010139">
    <property type="entry name" value="Imidazole-glycPsynth_HisH"/>
</dbReference>
<dbReference type="NCBIfam" id="TIGR01855">
    <property type="entry name" value="IMP_synth_hisH"/>
    <property type="match status" value="1"/>
</dbReference>
<evidence type="ECO:0000256" key="11">
    <source>
        <dbReference type="PIRSR" id="PIRSR000495-1"/>
    </source>
</evidence>
<organism evidence="13">
    <name type="scientific">Ignisphaera aggregans</name>
    <dbReference type="NCBI Taxonomy" id="334771"/>
    <lineage>
        <taxon>Archaea</taxon>
        <taxon>Thermoproteota</taxon>
        <taxon>Thermoprotei</taxon>
        <taxon>Desulfurococcales</taxon>
        <taxon>Desulfurococcaceae</taxon>
        <taxon>Ignisphaera</taxon>
    </lineage>
</organism>
<evidence type="ECO:0000256" key="6">
    <source>
        <dbReference type="ARBA" id="ARBA00023102"/>
    </source>
</evidence>
<evidence type="ECO:0000259" key="12">
    <source>
        <dbReference type="Pfam" id="PF00117"/>
    </source>
</evidence>
<dbReference type="UniPathway" id="UPA00031">
    <property type="reaction ID" value="UER00010"/>
</dbReference>
<keyword evidence="7 10" id="KW-0456">Lyase</keyword>
<dbReference type="PANTHER" id="PTHR42701:SF1">
    <property type="entry name" value="IMIDAZOLE GLYCEROL PHOSPHATE SYNTHASE SUBUNIT HISH"/>
    <property type="match status" value="1"/>
</dbReference>
<dbReference type="Pfam" id="PF00117">
    <property type="entry name" value="GATase"/>
    <property type="match status" value="1"/>
</dbReference>
<dbReference type="EMBL" id="DTAI01000256">
    <property type="protein sequence ID" value="HGN37598.1"/>
    <property type="molecule type" value="Genomic_DNA"/>
</dbReference>
<feature type="domain" description="Glutamine amidotransferase" evidence="12">
    <location>
        <begin position="4"/>
        <end position="191"/>
    </location>
</feature>
<feature type="active site" evidence="10 11">
    <location>
        <position position="186"/>
    </location>
</feature>
<dbReference type="HAMAP" id="MF_00278">
    <property type="entry name" value="HisH"/>
    <property type="match status" value="1"/>
</dbReference>
<dbReference type="GO" id="GO:0000107">
    <property type="term" value="F:imidazoleglycerol-phosphate synthase activity"/>
    <property type="evidence" value="ECO:0007669"/>
    <property type="project" value="UniProtKB-UniRule"/>
</dbReference>
<keyword evidence="10" id="KW-0963">Cytoplasm</keyword>
<keyword evidence="3 10" id="KW-0028">Amino-acid biosynthesis</keyword>
<feature type="active site" evidence="10 11">
    <location>
        <position position="184"/>
    </location>
</feature>
<dbReference type="EC" id="3.5.1.2" evidence="10"/>
<keyword evidence="5 10" id="KW-0315">Glutamine amidotransferase</keyword>
<dbReference type="PIRSF" id="PIRSF000495">
    <property type="entry name" value="Amidotransf_hisH"/>
    <property type="match status" value="1"/>
</dbReference>
<evidence type="ECO:0000256" key="5">
    <source>
        <dbReference type="ARBA" id="ARBA00022962"/>
    </source>
</evidence>
<gene>
    <name evidence="10 13" type="primary">hisH</name>
    <name evidence="13" type="ORF">ENT87_08670</name>
</gene>
<dbReference type="PANTHER" id="PTHR42701">
    <property type="entry name" value="IMIDAZOLE GLYCEROL PHOSPHATE SYNTHASE SUBUNIT HISH"/>
    <property type="match status" value="1"/>
</dbReference>
<dbReference type="InterPro" id="IPR029062">
    <property type="entry name" value="Class_I_gatase-like"/>
</dbReference>
<evidence type="ECO:0000313" key="13">
    <source>
        <dbReference type="EMBL" id="HGN37598.1"/>
    </source>
</evidence>
<comment type="subunit">
    <text evidence="2 10">Heterodimer of HisH and HisF.</text>
</comment>
<dbReference type="PROSITE" id="PS51273">
    <property type="entry name" value="GATASE_TYPE_1"/>
    <property type="match status" value="1"/>
</dbReference>
<comment type="catalytic activity">
    <reaction evidence="9 10">
        <text>L-glutamine + H2O = L-glutamate + NH4(+)</text>
        <dbReference type="Rhea" id="RHEA:15889"/>
        <dbReference type="ChEBI" id="CHEBI:15377"/>
        <dbReference type="ChEBI" id="CHEBI:28938"/>
        <dbReference type="ChEBI" id="CHEBI:29985"/>
        <dbReference type="ChEBI" id="CHEBI:58359"/>
        <dbReference type="EC" id="3.5.1.2"/>
    </reaction>
</comment>
<comment type="subcellular location">
    <subcellularLocation>
        <location evidence="10">Cytoplasm</location>
    </subcellularLocation>
</comment>
<evidence type="ECO:0000256" key="3">
    <source>
        <dbReference type="ARBA" id="ARBA00022605"/>
    </source>
</evidence>
<dbReference type="GO" id="GO:0004359">
    <property type="term" value="F:glutaminase activity"/>
    <property type="evidence" value="ECO:0007669"/>
    <property type="project" value="UniProtKB-EC"/>
</dbReference>
<feature type="active site" description="Nucleophile" evidence="10 11">
    <location>
        <position position="79"/>
    </location>
</feature>
<reference evidence="13" key="1">
    <citation type="journal article" date="2020" name="mSystems">
        <title>Genome- and Community-Level Interaction Insights into Carbon Utilization and Element Cycling Functions of Hydrothermarchaeota in Hydrothermal Sediment.</title>
        <authorList>
            <person name="Zhou Z."/>
            <person name="Liu Y."/>
            <person name="Xu W."/>
            <person name="Pan J."/>
            <person name="Luo Z.H."/>
            <person name="Li M."/>
        </authorList>
    </citation>
    <scope>NUCLEOTIDE SEQUENCE [LARGE SCALE GENOMIC DNA]</scope>
    <source>
        <strain evidence="13">SpSt-618</strain>
    </source>
</reference>
<name>A0A7J3IA00_9CREN</name>
<proteinExistence type="inferred from homology"/>
<comment type="catalytic activity">
    <reaction evidence="8 10">
        <text>5-[(5-phospho-1-deoxy-D-ribulos-1-ylimino)methylamino]-1-(5-phospho-beta-D-ribosyl)imidazole-4-carboxamide + L-glutamine = D-erythro-1-(imidazol-4-yl)glycerol 3-phosphate + 5-amino-1-(5-phospho-beta-D-ribosyl)imidazole-4-carboxamide + L-glutamate + H(+)</text>
        <dbReference type="Rhea" id="RHEA:24793"/>
        <dbReference type="ChEBI" id="CHEBI:15378"/>
        <dbReference type="ChEBI" id="CHEBI:29985"/>
        <dbReference type="ChEBI" id="CHEBI:58278"/>
        <dbReference type="ChEBI" id="CHEBI:58359"/>
        <dbReference type="ChEBI" id="CHEBI:58475"/>
        <dbReference type="ChEBI" id="CHEBI:58525"/>
        <dbReference type="EC" id="4.3.2.10"/>
    </reaction>
</comment>
<dbReference type="Gene3D" id="3.40.50.880">
    <property type="match status" value="1"/>
</dbReference>
<evidence type="ECO:0000256" key="4">
    <source>
        <dbReference type="ARBA" id="ARBA00022801"/>
    </source>
</evidence>
<sequence>MKAVVINYGVGNIFSIVSSLRKVGFDVAVMNFLDRNWKEYSLVVFPGVGTFNAVSMYVRRMADVFEEAKEAGVWFLGICLGMQIMFEYGFEGGFHKGLGWFKGYVDRLVTDLKLPHIGWDRIYTIKNANSSCEIFSGISGRYVYFIHSYVAYPIDETILCMVSYYGTTFPALVVKKNIVGTQFHPEKSSKVGLAFLDTLYRWIKC</sequence>
<evidence type="ECO:0000256" key="9">
    <source>
        <dbReference type="ARBA" id="ARBA00049534"/>
    </source>
</evidence>
<protein>
    <recommendedName>
        <fullName evidence="10">Imidazole glycerol phosphate synthase subunit HisH</fullName>
        <ecNumber evidence="10">4.3.2.10</ecNumber>
    </recommendedName>
    <alternativeName>
        <fullName evidence="10">IGP synthase glutaminase subunit</fullName>
        <ecNumber evidence="10">3.5.1.2</ecNumber>
    </alternativeName>
    <alternativeName>
        <fullName evidence="10">IGP synthase subunit HisH</fullName>
    </alternativeName>
    <alternativeName>
        <fullName evidence="10">ImGP synthase subunit HisH</fullName>
        <shortName evidence="10">IGPS subunit HisH</shortName>
    </alternativeName>
</protein>
<dbReference type="GO" id="GO:0016829">
    <property type="term" value="F:lyase activity"/>
    <property type="evidence" value="ECO:0007669"/>
    <property type="project" value="UniProtKB-KW"/>
</dbReference>
<evidence type="ECO:0000256" key="2">
    <source>
        <dbReference type="ARBA" id="ARBA00011152"/>
    </source>
</evidence>
<comment type="caution">
    <text evidence="13">The sequence shown here is derived from an EMBL/GenBank/DDBJ whole genome shotgun (WGS) entry which is preliminary data.</text>
</comment>